<dbReference type="OrthoDB" id="587249at2759"/>
<dbReference type="EMBL" id="JADCNL010000062">
    <property type="protein sequence ID" value="KAG0451342.1"/>
    <property type="molecule type" value="Genomic_DNA"/>
</dbReference>
<dbReference type="InterPro" id="IPR007112">
    <property type="entry name" value="Expansin/allergen_DPBB_dom"/>
</dbReference>
<sequence length="172" mass="18218">MLVSVAGELWDDGRACGQTYRVVCLGATNEQVPAPCLSPGVVLAIVARYCEDCEARKIVLSKDAFKAIADERAASACPMMDNSATILMSVGGKLWDNGKACGQSYLVECNGSKIKGHPSPCVSPGYILAKVVDNCGDCGANKILLSRNAFEAIAVKEASEIKVLIFKIETND</sequence>
<comment type="caution">
    <text evidence="3">The sequence shown here is derived from an EMBL/GenBank/DDBJ whole genome shotgun (WGS) entry which is preliminary data.</text>
</comment>
<dbReference type="Gene3D" id="2.40.40.10">
    <property type="entry name" value="RlpA-like domain"/>
    <property type="match status" value="2"/>
</dbReference>
<dbReference type="GO" id="GO:0009627">
    <property type="term" value="P:systemic acquired resistance"/>
    <property type="evidence" value="ECO:0007669"/>
    <property type="project" value="InterPro"/>
</dbReference>
<dbReference type="PANTHER" id="PTHR47295">
    <property type="entry name" value="EG45-LIKE DOMAIN CONTAINING PROTEIN 1-RELATED"/>
    <property type="match status" value="1"/>
</dbReference>
<reference evidence="4 5" key="1">
    <citation type="journal article" date="2020" name="Nat. Food">
        <title>A phased Vanilla planifolia genome enables genetic improvement of flavour and production.</title>
        <authorList>
            <person name="Hasing T."/>
            <person name="Tang H."/>
            <person name="Brym M."/>
            <person name="Khazi F."/>
            <person name="Huang T."/>
            <person name="Chambers A.H."/>
        </authorList>
    </citation>
    <scope>NUCLEOTIDE SEQUENCE [LARGE SCALE GENOMIC DNA]</scope>
    <source>
        <tissue evidence="3">Leaf</tissue>
    </source>
</reference>
<evidence type="ECO:0000313" key="3">
    <source>
        <dbReference type="EMBL" id="KAG0479023.1"/>
    </source>
</evidence>
<dbReference type="InterPro" id="IPR036908">
    <property type="entry name" value="RlpA-like_sf"/>
</dbReference>
<name>A0A835QW51_VANPL</name>
<protein>
    <recommendedName>
        <fullName evidence="1">Expansin-like EG45 domain-containing protein</fullName>
    </recommendedName>
</protein>
<dbReference type="InterPro" id="IPR044206">
    <property type="entry name" value="EGC1/2"/>
</dbReference>
<dbReference type="AlphaFoldDB" id="A0A835QW51"/>
<feature type="domain" description="Expansin-like EG45" evidence="1">
    <location>
        <begin position="1"/>
        <end position="126"/>
    </location>
</feature>
<dbReference type="Proteomes" id="UP000636800">
    <property type="component" value="Unassembled WGS sequence"/>
</dbReference>
<dbReference type="PROSITE" id="PS50842">
    <property type="entry name" value="EXPANSIN_EG45"/>
    <property type="match status" value="1"/>
</dbReference>
<accession>A0A835QW51</accession>
<gene>
    <name evidence="3" type="ORF">HPP92_013742</name>
    <name evidence="2" type="ORF">HPP92_026463</name>
</gene>
<evidence type="ECO:0000313" key="5">
    <source>
        <dbReference type="Proteomes" id="UP000639772"/>
    </source>
</evidence>
<dbReference type="PANTHER" id="PTHR47295:SF5">
    <property type="entry name" value="EG45-LIKE DOMAIN CONTAINING PROTEIN 2"/>
    <property type="match status" value="1"/>
</dbReference>
<organism evidence="3 5">
    <name type="scientific">Vanilla planifolia</name>
    <name type="common">Vanilla</name>
    <dbReference type="NCBI Taxonomy" id="51239"/>
    <lineage>
        <taxon>Eukaryota</taxon>
        <taxon>Viridiplantae</taxon>
        <taxon>Streptophyta</taxon>
        <taxon>Embryophyta</taxon>
        <taxon>Tracheophyta</taxon>
        <taxon>Spermatophyta</taxon>
        <taxon>Magnoliopsida</taxon>
        <taxon>Liliopsida</taxon>
        <taxon>Asparagales</taxon>
        <taxon>Orchidaceae</taxon>
        <taxon>Vanilloideae</taxon>
        <taxon>Vanilleae</taxon>
        <taxon>Vanilla</taxon>
    </lineage>
</organism>
<dbReference type="EMBL" id="JADCNM010000006">
    <property type="protein sequence ID" value="KAG0479023.1"/>
    <property type="molecule type" value="Genomic_DNA"/>
</dbReference>
<proteinExistence type="predicted"/>
<dbReference type="Proteomes" id="UP000639772">
    <property type="component" value="Chromosome 6"/>
</dbReference>
<keyword evidence="4" id="KW-1185">Reference proteome</keyword>
<dbReference type="InterPro" id="IPR009009">
    <property type="entry name" value="RlpA-like_DPBB"/>
</dbReference>
<dbReference type="GO" id="GO:0048046">
    <property type="term" value="C:apoplast"/>
    <property type="evidence" value="ECO:0007669"/>
    <property type="project" value="InterPro"/>
</dbReference>
<dbReference type="SUPFAM" id="SSF50685">
    <property type="entry name" value="Barwin-like endoglucanases"/>
    <property type="match status" value="2"/>
</dbReference>
<evidence type="ECO:0000313" key="2">
    <source>
        <dbReference type="EMBL" id="KAG0451342.1"/>
    </source>
</evidence>
<dbReference type="Pfam" id="PF03330">
    <property type="entry name" value="DPBB_1"/>
    <property type="match status" value="2"/>
</dbReference>
<evidence type="ECO:0000259" key="1">
    <source>
        <dbReference type="PROSITE" id="PS50842"/>
    </source>
</evidence>
<evidence type="ECO:0000313" key="4">
    <source>
        <dbReference type="Proteomes" id="UP000636800"/>
    </source>
</evidence>